<dbReference type="Proteomes" id="UP000032871">
    <property type="component" value="Unassembled WGS sequence"/>
</dbReference>
<organism evidence="1 2">
    <name type="scientific">Aggregatibacter segnis ATCC 33393</name>
    <dbReference type="NCBI Taxonomy" id="888057"/>
    <lineage>
        <taxon>Bacteria</taxon>
        <taxon>Pseudomonadati</taxon>
        <taxon>Pseudomonadota</taxon>
        <taxon>Gammaproteobacteria</taxon>
        <taxon>Pasteurellales</taxon>
        <taxon>Pasteurellaceae</taxon>
        <taxon>Aggregatibacter</taxon>
    </lineage>
</organism>
<sequence length="39" mass="4624">MSDLAFAHQYQLNNLFDPLVEKDRTCIDYLGYLGIFFDH</sequence>
<dbReference type="HOGENOM" id="CLU_3303573_0_0_6"/>
<dbReference type="AlphaFoldDB" id="E6KWY4"/>
<evidence type="ECO:0000313" key="2">
    <source>
        <dbReference type="Proteomes" id="UP000032871"/>
    </source>
</evidence>
<name>E6KWY4_9PAST</name>
<accession>E6KWY4</accession>
<evidence type="ECO:0000313" key="1">
    <source>
        <dbReference type="EMBL" id="EFU68015.1"/>
    </source>
</evidence>
<keyword evidence="2" id="KW-1185">Reference proteome</keyword>
<proteinExistence type="predicted"/>
<comment type="caution">
    <text evidence="1">The sequence shown here is derived from an EMBL/GenBank/DDBJ whole genome shotgun (WGS) entry which is preliminary data.</text>
</comment>
<reference evidence="1 2" key="1">
    <citation type="submission" date="2010-12" db="EMBL/GenBank/DDBJ databases">
        <authorList>
            <person name="Muzny D."/>
            <person name="Qin X."/>
            <person name="Deng J."/>
            <person name="Jiang H."/>
            <person name="Liu Y."/>
            <person name="Qu J."/>
            <person name="Song X.-Z."/>
            <person name="Zhang L."/>
            <person name="Thornton R."/>
            <person name="Coyle M."/>
            <person name="Francisco L."/>
            <person name="Jackson L."/>
            <person name="Javaid M."/>
            <person name="Korchina V."/>
            <person name="Kovar C."/>
            <person name="Mata R."/>
            <person name="Mathew T."/>
            <person name="Ngo R."/>
            <person name="Nguyen L."/>
            <person name="Nguyen N."/>
            <person name="Okwuonu G."/>
            <person name="Ongeri F."/>
            <person name="Pham C."/>
            <person name="Simmons D."/>
            <person name="Wilczek-Boney K."/>
            <person name="Hale W."/>
            <person name="Jakkamsetti A."/>
            <person name="Pham P."/>
            <person name="Ruth R."/>
            <person name="San Lucas F."/>
            <person name="Warren J."/>
            <person name="Zhang J."/>
            <person name="Zhao Z."/>
            <person name="Zhou C."/>
            <person name="Zhu D."/>
            <person name="Lee S."/>
            <person name="Bess C."/>
            <person name="Blankenburg K."/>
            <person name="Forbes L."/>
            <person name="Fu Q."/>
            <person name="Gubbala S."/>
            <person name="Hirani K."/>
            <person name="Jayaseelan J.C."/>
            <person name="Lara F."/>
            <person name="Munidasa M."/>
            <person name="Palculict T."/>
            <person name="Patil S."/>
            <person name="Pu L.-L."/>
            <person name="Saada N."/>
            <person name="Tang L."/>
            <person name="Weissenberger G."/>
            <person name="Zhu Y."/>
            <person name="Hemphill L."/>
            <person name="Shang Y."/>
            <person name="Youmans B."/>
            <person name="Ayvaz T."/>
            <person name="Ross M."/>
            <person name="Santibanez J."/>
            <person name="Aqrawi P."/>
            <person name="Gross S."/>
            <person name="Joshi V."/>
            <person name="Fowler G."/>
            <person name="Nazareth L."/>
            <person name="Reid J."/>
            <person name="Worley K."/>
            <person name="Petrosino J."/>
            <person name="Highlander S."/>
            <person name="Gibbs R."/>
        </authorList>
    </citation>
    <scope>NUCLEOTIDE SEQUENCE [LARGE SCALE GENOMIC DNA]</scope>
    <source>
        <strain evidence="1 2">ATCC 33393</strain>
    </source>
</reference>
<dbReference type="EMBL" id="AEPS01000003">
    <property type="protein sequence ID" value="EFU68015.1"/>
    <property type="molecule type" value="Genomic_DNA"/>
</dbReference>
<protein>
    <submittedName>
        <fullName evidence="1">Uncharacterized protein</fullName>
    </submittedName>
</protein>
<gene>
    <name evidence="1" type="ORF">HMPREF9064_0678</name>
</gene>